<comment type="caution">
    <text evidence="1">The sequence shown here is derived from an EMBL/GenBank/DDBJ whole genome shotgun (WGS) entry which is preliminary data.</text>
</comment>
<accession>A0ABR6VLW0</accession>
<dbReference type="Gene3D" id="2.60.40.1930">
    <property type="match status" value="1"/>
</dbReference>
<protein>
    <recommendedName>
        <fullName evidence="3">Macroglobulin domain-containing protein</fullName>
    </recommendedName>
</protein>
<gene>
    <name evidence="1" type="ORF">H7U12_00840</name>
</gene>
<reference evidence="1 2" key="1">
    <citation type="journal article" date="2019" name="Int. J. Syst. Evol. Microbiol.">
        <title>Rufibacter sediminis sp. nov., isolated from freshwater lake sediment.</title>
        <authorList>
            <person name="Qu J.H."/>
            <person name="Zhang L.J."/>
            <person name="Fu Y.H."/>
            <person name="Li H.F."/>
        </authorList>
    </citation>
    <scope>NUCLEOTIDE SEQUENCE [LARGE SCALE GENOMIC DNA]</scope>
    <source>
        <strain evidence="1 2">H-1</strain>
    </source>
</reference>
<evidence type="ECO:0008006" key="3">
    <source>
        <dbReference type="Google" id="ProtNLM"/>
    </source>
</evidence>
<name>A0ABR6VLW0_9BACT</name>
<dbReference type="EMBL" id="JACOAF010000001">
    <property type="protein sequence ID" value="MBC3538204.1"/>
    <property type="molecule type" value="Genomic_DNA"/>
</dbReference>
<dbReference type="RefSeq" id="WP_186631392.1">
    <property type="nucleotide sequence ID" value="NZ_JACOAF010000001.1"/>
</dbReference>
<sequence length="822" mass="91875">MNAPIAHQPVINRQLTFRFGAIFRKSGLKLALGLGLVLAVLQPAAGQVKSFASLVSDFQEYNRKALQEKIFLHLDRPSYVCGETIWFKVYTVEGAHHHPLDMSKVAYVEVLDKDQKPVLQGKVALKEGTGSGSFVLPVTLEAGNYSVRAYTNWMKNFSQDFYFQQSITIINTFQPLGLKTLTDTAAYAIRFFPEGGHLVRGLPVKVAFQAQNSVTGKGAFCQGEILDQTGKVVASFQPTKLGIGYFRFTPTGTDHYTAQIRFANGKVIQQKLPPVQEQGFGVQLEDSNSGELRLTVRATGEHTGTLYLLGHTRQRVAVTASAPLTNGQALFSVLKDSLPEGITHFTVFNSQQKPVCERLFFKRPAQELEIETSIGKNQVGTREKVALDLRTQFGAGASTSANLSVAVFRNDQLATSNPADIKAYLWLGSDLRGTIEQVSSYFSETGPKADEAFDNLMLTHGWSRFSWEQILSQQTPAFAYLPEYDGHLIRGKVTQATTGEPAKGIRAFLASPGKLIRFYSSVSKGNGAVLFDAKDFFGQKEVVLQTNTLKDSIYHLQLLDPFSEKHAKTALPLFEVSENLKDAIYLRHLEVQAQNIYFEKSLNRFQAPKIDSLAFYGKPSQQYLLDDYTRFKVMEEVMREYVPGVMVRKRRDGFHFLVLDDANRQIFQEDPLVLLDGVPVFDIDQIMAFDPLKVRKLDVVTSKYYNGSLVSNGVVSYTTYKGDLAGFPLDSRALLQEYEGLQLQREFYAPAYDTNEQKLSRLPDWRNLLFWAPELVTDESGRASLHFYTSDQPGSYSIVVQGLTKNGLPGSKVLTFEVKKPL</sequence>
<evidence type="ECO:0000313" key="2">
    <source>
        <dbReference type="Proteomes" id="UP000659698"/>
    </source>
</evidence>
<keyword evidence="2" id="KW-1185">Reference proteome</keyword>
<evidence type="ECO:0000313" key="1">
    <source>
        <dbReference type="EMBL" id="MBC3538204.1"/>
    </source>
</evidence>
<organism evidence="1 2">
    <name type="scientific">Rufibacter sediminis</name>
    <dbReference type="NCBI Taxonomy" id="2762756"/>
    <lineage>
        <taxon>Bacteria</taxon>
        <taxon>Pseudomonadati</taxon>
        <taxon>Bacteroidota</taxon>
        <taxon>Cytophagia</taxon>
        <taxon>Cytophagales</taxon>
        <taxon>Hymenobacteraceae</taxon>
        <taxon>Rufibacter</taxon>
    </lineage>
</organism>
<proteinExistence type="predicted"/>
<dbReference type="Proteomes" id="UP000659698">
    <property type="component" value="Unassembled WGS sequence"/>
</dbReference>